<evidence type="ECO:0008006" key="3">
    <source>
        <dbReference type="Google" id="ProtNLM"/>
    </source>
</evidence>
<name>A0ABQ7FZJ8_DUNSA</name>
<sequence length="138" mass="15488">MVNACYSPPWDGCKPVLHAATVPLEQMGSPENPDLRYFSRGLFNHPILLYLDGTFGKDAKFAQNLIALLWGPTAMTCTLMDWPLRKLFCRMAFCKTKCVRSSSKSYDEGLAQRLWDLSAEIAHLPTEPPIFLSIFASS</sequence>
<protein>
    <recommendedName>
        <fullName evidence="3">Encoded protein</fullName>
    </recommendedName>
</protein>
<evidence type="ECO:0000313" key="1">
    <source>
        <dbReference type="EMBL" id="KAF5827779.1"/>
    </source>
</evidence>
<dbReference type="Proteomes" id="UP000815325">
    <property type="component" value="Unassembled WGS sequence"/>
</dbReference>
<evidence type="ECO:0000313" key="2">
    <source>
        <dbReference type="Proteomes" id="UP000815325"/>
    </source>
</evidence>
<accession>A0ABQ7FZJ8</accession>
<reference evidence="1" key="1">
    <citation type="submission" date="2017-08" db="EMBL/GenBank/DDBJ databases">
        <authorList>
            <person name="Polle J.E."/>
            <person name="Barry K."/>
            <person name="Cushman J."/>
            <person name="Schmutz J."/>
            <person name="Tran D."/>
            <person name="Hathwaick L.T."/>
            <person name="Yim W.C."/>
            <person name="Jenkins J."/>
            <person name="Mckie-Krisberg Z.M."/>
            <person name="Prochnik S."/>
            <person name="Lindquist E."/>
            <person name="Dockter R.B."/>
            <person name="Adam C."/>
            <person name="Molina H."/>
            <person name="Bunkerborg J."/>
            <person name="Jin E."/>
            <person name="Buchheim M."/>
            <person name="Magnuson J."/>
        </authorList>
    </citation>
    <scope>NUCLEOTIDE SEQUENCE</scope>
    <source>
        <strain evidence="1">CCAP 19/18</strain>
    </source>
</reference>
<gene>
    <name evidence="1" type="ORF">DUNSADRAFT_18771</name>
</gene>
<comment type="caution">
    <text evidence="1">The sequence shown here is derived from an EMBL/GenBank/DDBJ whole genome shotgun (WGS) entry which is preliminary data.</text>
</comment>
<organism evidence="1 2">
    <name type="scientific">Dunaliella salina</name>
    <name type="common">Green alga</name>
    <name type="synonym">Protococcus salinus</name>
    <dbReference type="NCBI Taxonomy" id="3046"/>
    <lineage>
        <taxon>Eukaryota</taxon>
        <taxon>Viridiplantae</taxon>
        <taxon>Chlorophyta</taxon>
        <taxon>core chlorophytes</taxon>
        <taxon>Chlorophyceae</taxon>
        <taxon>CS clade</taxon>
        <taxon>Chlamydomonadales</taxon>
        <taxon>Dunaliellaceae</taxon>
        <taxon>Dunaliella</taxon>
    </lineage>
</organism>
<dbReference type="EMBL" id="MU070427">
    <property type="protein sequence ID" value="KAF5827779.1"/>
    <property type="molecule type" value="Genomic_DNA"/>
</dbReference>
<proteinExistence type="predicted"/>
<keyword evidence="2" id="KW-1185">Reference proteome</keyword>